<evidence type="ECO:0000313" key="2">
    <source>
        <dbReference type="EMBL" id="MFC6764634.1"/>
    </source>
</evidence>
<reference evidence="2 3" key="1">
    <citation type="journal article" date="2019" name="Int. J. Syst. Evol. Microbiol.">
        <title>The Global Catalogue of Microorganisms (GCM) 10K type strain sequencing project: providing services to taxonomists for standard genome sequencing and annotation.</title>
        <authorList>
            <consortium name="The Broad Institute Genomics Platform"/>
            <consortium name="The Broad Institute Genome Sequencing Center for Infectious Disease"/>
            <person name="Wu L."/>
            <person name="Ma J."/>
        </authorList>
    </citation>
    <scope>NUCLEOTIDE SEQUENCE [LARGE SCALE GENOMIC DNA]</scope>
    <source>
        <strain evidence="2 3">LMG 29247</strain>
    </source>
</reference>
<evidence type="ECO:0000313" key="3">
    <source>
        <dbReference type="Proteomes" id="UP001596383"/>
    </source>
</evidence>
<organism evidence="2 3">
    <name type="scientific">Natrinema soli</name>
    <dbReference type="NCBI Taxonomy" id="1930624"/>
    <lineage>
        <taxon>Archaea</taxon>
        <taxon>Methanobacteriati</taxon>
        <taxon>Methanobacteriota</taxon>
        <taxon>Stenosarchaea group</taxon>
        <taxon>Halobacteria</taxon>
        <taxon>Halobacteriales</taxon>
        <taxon>Natrialbaceae</taxon>
        <taxon>Natrinema</taxon>
    </lineage>
</organism>
<feature type="domain" description="Winged helix-turn helix" evidence="1">
    <location>
        <begin position="109"/>
        <end position="165"/>
    </location>
</feature>
<keyword evidence="3" id="KW-1185">Reference proteome</keyword>
<dbReference type="InterPro" id="IPR009057">
    <property type="entry name" value="Homeodomain-like_sf"/>
</dbReference>
<proteinExistence type="predicted"/>
<sequence length="172" mass="19839">MTKYGKKLIGVDEEQLREQLRTERDPKAIKRLIVAIEYKSGLSPAKIQQKYGWHEQTVYDWLDIVAERDAFALGDLPRGGSPSRLTDDQWDELTATLAASPSEAGVDAPAWRPPLVREYIAEHFDVEYSLAHMYRVMKKAGLSVQTARPIHYKADPKEQQRWRAEFKKNGRR</sequence>
<gene>
    <name evidence="2" type="ORF">ACFQE6_06180</name>
</gene>
<dbReference type="RefSeq" id="WP_273737696.1">
    <property type="nucleotide sequence ID" value="NZ_JAQIVI010000094.1"/>
</dbReference>
<dbReference type="Pfam" id="PF13384">
    <property type="entry name" value="HTH_23"/>
    <property type="match status" value="1"/>
</dbReference>
<comment type="caution">
    <text evidence="2">The sequence shown here is derived from an EMBL/GenBank/DDBJ whole genome shotgun (WGS) entry which is preliminary data.</text>
</comment>
<dbReference type="Pfam" id="PF13592">
    <property type="entry name" value="HTH_33"/>
    <property type="match status" value="1"/>
</dbReference>
<dbReference type="InterPro" id="IPR025959">
    <property type="entry name" value="Winged_HTH_dom"/>
</dbReference>
<protein>
    <submittedName>
        <fullName evidence="2">Transposase</fullName>
    </submittedName>
</protein>
<dbReference type="Proteomes" id="UP001596383">
    <property type="component" value="Unassembled WGS sequence"/>
</dbReference>
<name>A0ABD5SI02_9EURY</name>
<evidence type="ECO:0000259" key="1">
    <source>
        <dbReference type="Pfam" id="PF13592"/>
    </source>
</evidence>
<dbReference type="SUPFAM" id="SSF46689">
    <property type="entry name" value="Homeodomain-like"/>
    <property type="match status" value="1"/>
</dbReference>
<dbReference type="EMBL" id="JBHSWV010000094">
    <property type="protein sequence ID" value="MFC6764634.1"/>
    <property type="molecule type" value="Genomic_DNA"/>
</dbReference>
<dbReference type="AlphaFoldDB" id="A0ABD5SI02"/>
<accession>A0ABD5SI02</accession>